<evidence type="ECO:0000313" key="3">
    <source>
        <dbReference type="EMBL" id="MCI0126656.1"/>
    </source>
</evidence>
<proteinExistence type="predicted"/>
<name>A0AA41UFQ9_9HYPH</name>
<evidence type="ECO:0000313" key="4">
    <source>
        <dbReference type="Proteomes" id="UP001156140"/>
    </source>
</evidence>
<gene>
    <name evidence="3" type="ORF">ML536_07435</name>
</gene>
<dbReference type="Gene3D" id="3.60.110.10">
    <property type="entry name" value="Carbon-nitrogen hydrolase"/>
    <property type="match status" value="1"/>
</dbReference>
<evidence type="ECO:0000256" key="1">
    <source>
        <dbReference type="ARBA" id="ARBA00022801"/>
    </source>
</evidence>
<dbReference type="Proteomes" id="UP001156140">
    <property type="component" value="Unassembled WGS sequence"/>
</dbReference>
<sequence>MRVVLTQPKTKANDQSNVRQIGRLLHKAAFVGDTHDAIVLPELVGEGATADEYLRDVSALAREFGCHVIGGSHFVTERDAIINRGVVVNADGEIIAQYSKANPYGAERVVSDARGQGGVSFRIGDVECFAAICADFFHLETFQGLRTRPEILFVPAFTVSRKSSPIMARARWRHAMIARAFEQAAFVAVSDWAHPVTGYGRYPSSGVAGLAHPDPSEPSDLLKLVGRRQVGIFDIDLEACRLLRADQRARGFEIARVRELQG</sequence>
<dbReference type="InterPro" id="IPR036526">
    <property type="entry name" value="C-N_Hydrolase_sf"/>
</dbReference>
<accession>A0AA41UFQ9</accession>
<dbReference type="EMBL" id="JALAZD010000001">
    <property type="protein sequence ID" value="MCI0126656.1"/>
    <property type="molecule type" value="Genomic_DNA"/>
</dbReference>
<dbReference type="PROSITE" id="PS50263">
    <property type="entry name" value="CN_HYDROLASE"/>
    <property type="match status" value="1"/>
</dbReference>
<keyword evidence="4" id="KW-1185">Reference proteome</keyword>
<reference evidence="3" key="1">
    <citation type="submission" date="2022-03" db="EMBL/GenBank/DDBJ databases">
        <title>The complete genome sequence of a Methyloterrigena soli.</title>
        <authorList>
            <person name="Zi Z."/>
        </authorList>
    </citation>
    <scope>NUCLEOTIDE SEQUENCE</scope>
    <source>
        <strain evidence="3">M48</strain>
    </source>
</reference>
<dbReference type="AlphaFoldDB" id="A0AA41UFQ9"/>
<dbReference type="SUPFAM" id="SSF56317">
    <property type="entry name" value="Carbon-nitrogen hydrolase"/>
    <property type="match status" value="1"/>
</dbReference>
<dbReference type="CDD" id="cd07197">
    <property type="entry name" value="nitrilase"/>
    <property type="match status" value="1"/>
</dbReference>
<dbReference type="InterPro" id="IPR003010">
    <property type="entry name" value="C-N_Hydrolase"/>
</dbReference>
<keyword evidence="1 3" id="KW-0378">Hydrolase</keyword>
<evidence type="ECO:0000259" key="2">
    <source>
        <dbReference type="PROSITE" id="PS50263"/>
    </source>
</evidence>
<dbReference type="PANTHER" id="PTHR43674">
    <property type="entry name" value="NITRILASE C965.09-RELATED"/>
    <property type="match status" value="1"/>
</dbReference>
<dbReference type="Pfam" id="PF00795">
    <property type="entry name" value="CN_hydrolase"/>
    <property type="match status" value="1"/>
</dbReference>
<dbReference type="InterPro" id="IPR050345">
    <property type="entry name" value="Aliph_Amidase/BUP"/>
</dbReference>
<protein>
    <submittedName>
        <fullName evidence="3">Carbon-nitrogen hydrolase family protein</fullName>
    </submittedName>
</protein>
<feature type="domain" description="CN hydrolase" evidence="2">
    <location>
        <begin position="1"/>
        <end position="237"/>
    </location>
</feature>
<dbReference type="GO" id="GO:0016811">
    <property type="term" value="F:hydrolase activity, acting on carbon-nitrogen (but not peptide) bonds, in linear amides"/>
    <property type="evidence" value="ECO:0007669"/>
    <property type="project" value="TreeGrafter"/>
</dbReference>
<organism evidence="3 4">
    <name type="scientific">Paradevosia shaoguanensis</name>
    <dbReference type="NCBI Taxonomy" id="1335043"/>
    <lineage>
        <taxon>Bacteria</taxon>
        <taxon>Pseudomonadati</taxon>
        <taxon>Pseudomonadota</taxon>
        <taxon>Alphaproteobacteria</taxon>
        <taxon>Hyphomicrobiales</taxon>
        <taxon>Devosiaceae</taxon>
        <taxon>Paradevosia</taxon>
    </lineage>
</organism>
<dbReference type="PANTHER" id="PTHR43674:SF2">
    <property type="entry name" value="BETA-UREIDOPROPIONASE"/>
    <property type="match status" value="1"/>
</dbReference>
<comment type="caution">
    <text evidence="3">The sequence shown here is derived from an EMBL/GenBank/DDBJ whole genome shotgun (WGS) entry which is preliminary data.</text>
</comment>
<dbReference type="RefSeq" id="WP_281735458.1">
    <property type="nucleotide sequence ID" value="NZ_JAKETQ010000001.1"/>
</dbReference>